<reference evidence="3" key="1">
    <citation type="journal article" date="2019" name="Int. J. Syst. Evol. Microbiol.">
        <title>The Global Catalogue of Microorganisms (GCM) 10K type strain sequencing project: providing services to taxonomists for standard genome sequencing and annotation.</title>
        <authorList>
            <consortium name="The Broad Institute Genomics Platform"/>
            <consortium name="The Broad Institute Genome Sequencing Center for Infectious Disease"/>
            <person name="Wu L."/>
            <person name="Ma J."/>
        </authorList>
    </citation>
    <scope>NUCLEOTIDE SEQUENCE [LARGE SCALE GENOMIC DNA]</scope>
    <source>
        <strain evidence="3">KCTC 19812</strain>
    </source>
</reference>
<keyword evidence="3" id="KW-1185">Reference proteome</keyword>
<dbReference type="RefSeq" id="WP_380801191.1">
    <property type="nucleotide sequence ID" value="NZ_JBHUIV010000010.1"/>
</dbReference>
<comment type="caution">
    <text evidence="2">The sequence shown here is derived from an EMBL/GenBank/DDBJ whole genome shotgun (WGS) entry which is preliminary data.</text>
</comment>
<proteinExistence type="predicted"/>
<evidence type="ECO:0000256" key="1">
    <source>
        <dbReference type="SAM" id="Coils"/>
    </source>
</evidence>
<evidence type="ECO:0000313" key="2">
    <source>
        <dbReference type="EMBL" id="MFD2201273.1"/>
    </source>
</evidence>
<evidence type="ECO:0008006" key="4">
    <source>
        <dbReference type="Google" id="ProtNLM"/>
    </source>
</evidence>
<name>A0ABW5B8L4_9BACT</name>
<keyword evidence="1" id="KW-0175">Coiled coil</keyword>
<organism evidence="2 3">
    <name type="scientific">Shivajiella indica</name>
    <dbReference type="NCBI Taxonomy" id="872115"/>
    <lineage>
        <taxon>Bacteria</taxon>
        <taxon>Pseudomonadati</taxon>
        <taxon>Bacteroidota</taxon>
        <taxon>Cytophagia</taxon>
        <taxon>Cytophagales</taxon>
        <taxon>Cyclobacteriaceae</taxon>
        <taxon>Shivajiella</taxon>
    </lineage>
</organism>
<evidence type="ECO:0000313" key="3">
    <source>
        <dbReference type="Proteomes" id="UP001597414"/>
    </source>
</evidence>
<sequence length="262" mass="31257">MSVPNPNNIPGIFNWCDRWCERCPMTARCTLYQQEQEDRAILESDLSQEEKMEKIREKLTETLEMLGDSEEEFEMDFDEIDEEEQEEVMHEQEINEIKIDIHPISDLSESYMKESMEWLRKKRKDPVFIPYFDIMYSEEKFPIPPSKEISKVINLLETVQWYQTMIPVKCRSAFNYLADKSFWDDYPVEERGYNGTAKVALLCVDNSIKAWKGLLFWSNNEEDSIMPLIEKLIEIKHMMESEFPDAYLFIRPGFDKKEDESF</sequence>
<accession>A0ABW5B8L4</accession>
<gene>
    <name evidence="2" type="ORF">ACFSKV_06830</name>
</gene>
<dbReference type="Proteomes" id="UP001597414">
    <property type="component" value="Unassembled WGS sequence"/>
</dbReference>
<dbReference type="EMBL" id="JBHUIV010000010">
    <property type="protein sequence ID" value="MFD2201273.1"/>
    <property type="molecule type" value="Genomic_DNA"/>
</dbReference>
<protein>
    <recommendedName>
        <fullName evidence="4">DUF4253 domain-containing protein</fullName>
    </recommendedName>
</protein>
<feature type="coiled-coil region" evidence="1">
    <location>
        <begin position="32"/>
        <end position="100"/>
    </location>
</feature>